<keyword evidence="2" id="KW-1133">Transmembrane helix</keyword>
<sequence length="425" mass="47120">MTLTCDAQLPRHRWEPKYAWIYHRKLSLLIFLRDSNSSSPRPWTNGKDQNSRRKKRRGVTRSGAPLPRRLHTIRYGRACGRHTLSSAPKGTTSPEGGQPFSLLILCPSLSSVLPFHLSLLFLYPSLLSIPPYPLSLLILCPSLSSVLPYLLPIFYPSYSLPPYLLPSSSLLPPSSSPQPLSFLSRCSLFLLYCCPSLVSIPSFSFQPRPDHVIVTSSPKSANDITSLPNIDPKPHPLNPTFRSIAPTAANMATRLRNLLVLVFLCATCVRAEEELDYSNMVESEKTILTVADAVALRTLVVQLFTGGLLLGGSLYILLLLFAPYTETPRALGEGVSSILGRVLHSIDLMDVTFGVMEVEEESCRRRAVCELQRAASKMPFIGTFLQNISPSINGMEKYKEAQQSGSALEDCKVLFECPYSFLETN</sequence>
<keyword evidence="2" id="KW-0472">Membrane</keyword>
<keyword evidence="2" id="KW-0812">Transmembrane</keyword>
<reference evidence="3 4" key="2">
    <citation type="submission" date="2019-01" db="EMBL/GenBank/DDBJ databases">
        <title>The decoding of complex shrimp genome reveals the adaptation for benthos swimmer, frequently molting mechanism and breeding impact on genome.</title>
        <authorList>
            <person name="Sun Y."/>
            <person name="Gao Y."/>
            <person name="Yu Y."/>
        </authorList>
    </citation>
    <scope>NUCLEOTIDE SEQUENCE [LARGE SCALE GENOMIC DNA]</scope>
    <source>
        <tissue evidence="3">Muscle</tissue>
    </source>
</reference>
<dbReference type="AlphaFoldDB" id="A0A3R7PEW9"/>
<accession>A0A3R7PEW9</accession>
<dbReference type="Proteomes" id="UP000283509">
    <property type="component" value="Unassembled WGS sequence"/>
</dbReference>
<evidence type="ECO:0000256" key="1">
    <source>
        <dbReference type="SAM" id="MobiDB-lite"/>
    </source>
</evidence>
<evidence type="ECO:0000313" key="4">
    <source>
        <dbReference type="Proteomes" id="UP000283509"/>
    </source>
</evidence>
<feature type="compositionally biased region" description="Polar residues" evidence="1">
    <location>
        <begin position="37"/>
        <end position="48"/>
    </location>
</feature>
<comment type="caution">
    <text evidence="3">The sequence shown here is derived from an EMBL/GenBank/DDBJ whole genome shotgun (WGS) entry which is preliminary data.</text>
</comment>
<organism evidence="3 4">
    <name type="scientific">Penaeus vannamei</name>
    <name type="common">Whiteleg shrimp</name>
    <name type="synonym">Litopenaeus vannamei</name>
    <dbReference type="NCBI Taxonomy" id="6689"/>
    <lineage>
        <taxon>Eukaryota</taxon>
        <taxon>Metazoa</taxon>
        <taxon>Ecdysozoa</taxon>
        <taxon>Arthropoda</taxon>
        <taxon>Crustacea</taxon>
        <taxon>Multicrustacea</taxon>
        <taxon>Malacostraca</taxon>
        <taxon>Eumalacostraca</taxon>
        <taxon>Eucarida</taxon>
        <taxon>Decapoda</taxon>
        <taxon>Dendrobranchiata</taxon>
        <taxon>Penaeoidea</taxon>
        <taxon>Penaeidae</taxon>
        <taxon>Penaeus</taxon>
    </lineage>
</organism>
<dbReference type="OrthoDB" id="7737307at2759"/>
<protein>
    <submittedName>
        <fullName evidence="3">Uncharacterized protein</fullName>
    </submittedName>
</protein>
<evidence type="ECO:0000313" key="3">
    <source>
        <dbReference type="EMBL" id="ROT84339.1"/>
    </source>
</evidence>
<keyword evidence="4" id="KW-1185">Reference proteome</keyword>
<dbReference type="EMBL" id="QCYY01000559">
    <property type="protein sequence ID" value="ROT84339.1"/>
    <property type="molecule type" value="Genomic_DNA"/>
</dbReference>
<name>A0A3R7PEW9_PENVA</name>
<evidence type="ECO:0000256" key="2">
    <source>
        <dbReference type="SAM" id="Phobius"/>
    </source>
</evidence>
<dbReference type="STRING" id="6689.A0A3R7PEW9"/>
<feature type="transmembrane region" description="Helical" evidence="2">
    <location>
        <begin position="299"/>
        <end position="321"/>
    </location>
</feature>
<proteinExistence type="predicted"/>
<reference evidence="3 4" key="1">
    <citation type="submission" date="2018-04" db="EMBL/GenBank/DDBJ databases">
        <authorList>
            <person name="Zhang X."/>
            <person name="Yuan J."/>
            <person name="Li F."/>
            <person name="Xiang J."/>
        </authorList>
    </citation>
    <scope>NUCLEOTIDE SEQUENCE [LARGE SCALE GENOMIC DNA]</scope>
    <source>
        <tissue evidence="3">Muscle</tissue>
    </source>
</reference>
<feature type="region of interest" description="Disordered" evidence="1">
    <location>
        <begin position="37"/>
        <end position="63"/>
    </location>
</feature>
<gene>
    <name evidence="3" type="ORF">C7M84_022470</name>
</gene>